<name>A0A7D3QUY9_9VIRU</name>
<dbReference type="EMBL" id="MT418680">
    <property type="protein sequence ID" value="QKF93824.1"/>
    <property type="molecule type" value="Genomic_DNA"/>
</dbReference>
<reference evidence="1 2" key="1">
    <citation type="submission" date="2020-04" db="EMBL/GenBank/DDBJ databases">
        <title>Advantages and limits of metagenomic assembly and binning of a giant virus.</title>
        <authorList>
            <person name="Schulz F."/>
            <person name="Andreani J."/>
            <person name="Francis R."/>
            <person name="Boudjemaa H."/>
            <person name="Bou Khalil J.Y."/>
            <person name="Lee J."/>
            <person name="La Scola B."/>
            <person name="Woyke T."/>
        </authorList>
    </citation>
    <scope>NUCLEOTIDE SEQUENCE [LARGE SCALE GENOMIC DNA]</scope>
    <source>
        <strain evidence="1 2">FV1/VV64</strain>
    </source>
</reference>
<proteinExistence type="predicted"/>
<organism evidence="1 2">
    <name type="scientific">Fadolivirus FV1/VV64</name>
    <dbReference type="NCBI Taxonomy" id="3070911"/>
    <lineage>
        <taxon>Viruses</taxon>
        <taxon>Varidnaviria</taxon>
        <taxon>Bamfordvirae</taxon>
        <taxon>Nucleocytoviricota</taxon>
        <taxon>Megaviricetes</taxon>
        <taxon>Imitervirales</taxon>
        <taxon>Mimiviridae</taxon>
        <taxon>Klosneuvirinae</taxon>
        <taxon>Fadolivirus</taxon>
        <taxon>Fadolivirus algeromassiliense</taxon>
    </lineage>
</organism>
<evidence type="ECO:0000313" key="1">
    <source>
        <dbReference type="EMBL" id="QKF93824.1"/>
    </source>
</evidence>
<keyword evidence="2" id="KW-1185">Reference proteome</keyword>
<accession>A0A7D3QUY9</accession>
<protein>
    <submittedName>
        <fullName evidence="1">Uncharacterized protein</fullName>
    </submittedName>
</protein>
<dbReference type="Proteomes" id="UP001162001">
    <property type="component" value="Segment"/>
</dbReference>
<evidence type="ECO:0000313" key="2">
    <source>
        <dbReference type="Proteomes" id="UP001162001"/>
    </source>
</evidence>
<gene>
    <name evidence="1" type="ORF">Fadolivirus_1_366</name>
</gene>
<sequence>MNNTNKKFYRYQMTFPFEGHKIYKSRSFKKVVDKCYNEFERFNDIGDGMFCITNIDKGVEYRFKVKNNKIYKVKKQSGGQPEKQDKIETQLKELSRLDEEGGEEPENVKILNNIKNIDVNVNTANKNITDVANLVQTANKNVLGVSGQVDNNSKKIDTLTGLTQQINTKIQQQVPQQIIQKEIIRELPKDQINDQKSEELKDIFDDIDVFDRRLRELTTMKKIESLEEKYSNNYCVIL</sequence>